<dbReference type="Pfam" id="PF01399">
    <property type="entry name" value="PCI"/>
    <property type="match status" value="1"/>
</dbReference>
<dbReference type="AlphaFoldDB" id="A0AAX4JSR0"/>
<dbReference type="Proteomes" id="UP001355207">
    <property type="component" value="Chromosome 3"/>
</dbReference>
<gene>
    <name evidence="10" type="ORF">L201_002383</name>
</gene>
<dbReference type="InterPro" id="IPR050756">
    <property type="entry name" value="CSN3"/>
</dbReference>
<proteinExistence type="inferred from homology"/>
<dbReference type="PANTHER" id="PTHR10758:SF1">
    <property type="entry name" value="COP9 SIGNALOSOME COMPLEX SUBUNIT 3"/>
    <property type="match status" value="1"/>
</dbReference>
<evidence type="ECO:0000313" key="11">
    <source>
        <dbReference type="Proteomes" id="UP001355207"/>
    </source>
</evidence>
<evidence type="ECO:0000256" key="5">
    <source>
        <dbReference type="ARBA" id="ARBA00022490"/>
    </source>
</evidence>
<feature type="compositionally biased region" description="Polar residues" evidence="8">
    <location>
        <begin position="44"/>
        <end position="54"/>
    </location>
</feature>
<dbReference type="GO" id="GO:0005737">
    <property type="term" value="C:cytoplasm"/>
    <property type="evidence" value="ECO:0007669"/>
    <property type="project" value="UniProtKB-SubCell"/>
</dbReference>
<organism evidence="10 11">
    <name type="scientific">Kwoniella dendrophila CBS 6074</name>
    <dbReference type="NCBI Taxonomy" id="1295534"/>
    <lineage>
        <taxon>Eukaryota</taxon>
        <taxon>Fungi</taxon>
        <taxon>Dikarya</taxon>
        <taxon>Basidiomycota</taxon>
        <taxon>Agaricomycotina</taxon>
        <taxon>Tremellomycetes</taxon>
        <taxon>Tremellales</taxon>
        <taxon>Cryptococcaceae</taxon>
        <taxon>Kwoniella</taxon>
    </lineage>
</organism>
<dbReference type="InterPro" id="IPR000717">
    <property type="entry name" value="PCI_dom"/>
</dbReference>
<evidence type="ECO:0000256" key="8">
    <source>
        <dbReference type="SAM" id="MobiDB-lite"/>
    </source>
</evidence>
<dbReference type="GO" id="GO:0008180">
    <property type="term" value="C:COP9 signalosome"/>
    <property type="evidence" value="ECO:0007669"/>
    <property type="project" value="UniProtKB-KW"/>
</dbReference>
<keyword evidence="11" id="KW-1185">Reference proteome</keyword>
<dbReference type="EMBL" id="CP144100">
    <property type="protein sequence ID" value="WWC87493.1"/>
    <property type="molecule type" value="Genomic_DNA"/>
</dbReference>
<evidence type="ECO:0000256" key="4">
    <source>
        <dbReference type="ARBA" id="ARBA00014878"/>
    </source>
</evidence>
<reference evidence="10 11" key="1">
    <citation type="submission" date="2024-01" db="EMBL/GenBank/DDBJ databases">
        <title>Comparative genomics of Cryptococcus and Kwoniella reveals pathogenesis evolution and contrasting modes of karyotype evolution via chromosome fusion or intercentromeric recombination.</title>
        <authorList>
            <person name="Coelho M.A."/>
            <person name="David-Palma M."/>
            <person name="Shea T."/>
            <person name="Bowers K."/>
            <person name="McGinley-Smith S."/>
            <person name="Mohammad A.W."/>
            <person name="Gnirke A."/>
            <person name="Yurkov A.M."/>
            <person name="Nowrousian M."/>
            <person name="Sun S."/>
            <person name="Cuomo C.A."/>
            <person name="Heitman J."/>
        </authorList>
    </citation>
    <scope>NUCLEOTIDE SEQUENCE [LARGE SCALE GENOMIC DNA]</scope>
    <source>
        <strain evidence="10 11">CBS 6074</strain>
    </source>
</reference>
<evidence type="ECO:0000256" key="6">
    <source>
        <dbReference type="ARBA" id="ARBA00022790"/>
    </source>
</evidence>
<feature type="compositionally biased region" description="Polar residues" evidence="8">
    <location>
        <begin position="1"/>
        <end position="11"/>
    </location>
</feature>
<dbReference type="GeneID" id="91093055"/>
<keyword evidence="6" id="KW-0736">Signalosome</keyword>
<evidence type="ECO:0000256" key="2">
    <source>
        <dbReference type="ARBA" id="ARBA00004496"/>
    </source>
</evidence>
<dbReference type="InterPro" id="IPR055089">
    <property type="entry name" value="COP9_N"/>
</dbReference>
<dbReference type="Pfam" id="PF22788">
    <property type="entry name" value="COP9_hel_rpt"/>
    <property type="match status" value="1"/>
</dbReference>
<evidence type="ECO:0000256" key="7">
    <source>
        <dbReference type="ARBA" id="ARBA00023242"/>
    </source>
</evidence>
<protein>
    <recommendedName>
        <fullName evidence="4">COP9 signalosome complex subunit 3</fullName>
    </recommendedName>
</protein>
<evidence type="ECO:0000313" key="10">
    <source>
        <dbReference type="EMBL" id="WWC87493.1"/>
    </source>
</evidence>
<feature type="region of interest" description="Disordered" evidence="8">
    <location>
        <begin position="1"/>
        <end position="54"/>
    </location>
</feature>
<sequence>MTSDNQPLASGSSSNTAAPPIASSSSSTSAPVHAPAHPAFHPPGNSSSSAQQNIPLPTTSEEVITLITNIAEPFQIFQGLVPTLQDVANGKPWEGAKLKEKERQQMGEQTLSCGESNEVYNIEDSSVTSMTAGLTYLVSARLDILQSSSKAYYAELLTFTVRLCSLGQVEQFSMIPSRVIKLAWGLLRLAQHLKKVSLAIPALRSLITKSCRIGNFSGVYAAYLEACLIAKNFEAGNFVLDQVFLGVNGPGINYLDILTYHHHAGLVSAALKNYGKAKQYFLTVVSLPTATLSAIQLACAKRAILCELLETGKRISFPRYTASTVTRAIDKNASVYIDLAKGYESSNWSGVREIASKSDFSHDCNSGLIEQVLKSITKRRILQLKEVYSRMTINDLVARVGPSSRETVETVTAILGEMITTGRINASILPGSTPATSIVTFSEDKPIGSDQNSISSNSLAQANYLAAKLENELTAMSKHLGISKEYLKKQANILELGSGKGGGSSGPGGGKGRIDEFDQLMAAEEFGGGLAYGGAGGGGGGGIRGVGGNYGDMGF</sequence>
<dbReference type="RefSeq" id="XP_066074256.1">
    <property type="nucleotide sequence ID" value="XM_066218159.1"/>
</dbReference>
<evidence type="ECO:0000256" key="3">
    <source>
        <dbReference type="ARBA" id="ARBA00007084"/>
    </source>
</evidence>
<dbReference type="GO" id="GO:0006511">
    <property type="term" value="P:ubiquitin-dependent protein catabolic process"/>
    <property type="evidence" value="ECO:0007669"/>
    <property type="project" value="TreeGrafter"/>
</dbReference>
<feature type="compositionally biased region" description="Low complexity" evidence="8">
    <location>
        <begin position="12"/>
        <end position="43"/>
    </location>
</feature>
<comment type="similarity">
    <text evidence="3">Belongs to the CSN3 family.</text>
</comment>
<dbReference type="PANTHER" id="PTHR10758">
    <property type="entry name" value="26S PROTEASOME NON-ATPASE REGULATORY SUBUNIT 3/COP9 SIGNALOSOME COMPLEX SUBUNIT 3"/>
    <property type="match status" value="1"/>
</dbReference>
<accession>A0AAX4JSR0</accession>
<evidence type="ECO:0000259" key="9">
    <source>
        <dbReference type="PROSITE" id="PS50250"/>
    </source>
</evidence>
<keyword evidence="7" id="KW-0539">Nucleus</keyword>
<evidence type="ECO:0000256" key="1">
    <source>
        <dbReference type="ARBA" id="ARBA00004123"/>
    </source>
</evidence>
<keyword evidence="5" id="KW-0963">Cytoplasm</keyword>
<feature type="domain" description="PCI" evidence="9">
    <location>
        <begin position="273"/>
        <end position="442"/>
    </location>
</feature>
<name>A0AAX4JSR0_9TREE</name>
<dbReference type="PROSITE" id="PS50250">
    <property type="entry name" value="PCI"/>
    <property type="match status" value="1"/>
</dbReference>
<comment type="subcellular location">
    <subcellularLocation>
        <location evidence="2">Cytoplasm</location>
    </subcellularLocation>
    <subcellularLocation>
        <location evidence="1">Nucleus</location>
    </subcellularLocation>
</comment>